<dbReference type="InterPro" id="IPR050583">
    <property type="entry name" value="Mycobacterial_A85_antigen"/>
</dbReference>
<evidence type="ECO:0000313" key="1">
    <source>
        <dbReference type="EMBL" id="MBT2134206.1"/>
    </source>
</evidence>
<dbReference type="Proteomes" id="UP000811255">
    <property type="component" value="Unassembled WGS sequence"/>
</dbReference>
<dbReference type="PANTHER" id="PTHR48098">
    <property type="entry name" value="ENTEROCHELIN ESTERASE-RELATED"/>
    <property type="match status" value="1"/>
</dbReference>
<dbReference type="RefSeq" id="WP_214535548.1">
    <property type="nucleotide sequence ID" value="NZ_JAHFVK010000001.1"/>
</dbReference>
<keyword evidence="2" id="KW-1185">Reference proteome</keyword>
<dbReference type="PANTHER" id="PTHR48098:SF6">
    <property type="entry name" value="FERRI-BACILLIBACTIN ESTERASE BESA"/>
    <property type="match status" value="1"/>
</dbReference>
<dbReference type="Pfam" id="PF00756">
    <property type="entry name" value="Esterase"/>
    <property type="match status" value="1"/>
</dbReference>
<proteinExistence type="predicted"/>
<protein>
    <recommendedName>
        <fullName evidence="3">Esterase</fullName>
    </recommendedName>
</protein>
<accession>A0ABS5W3Z6</accession>
<dbReference type="SUPFAM" id="SSF53474">
    <property type="entry name" value="alpha/beta-Hydrolases"/>
    <property type="match status" value="1"/>
</dbReference>
<evidence type="ECO:0008006" key="3">
    <source>
        <dbReference type="Google" id="ProtNLM"/>
    </source>
</evidence>
<dbReference type="InterPro" id="IPR000801">
    <property type="entry name" value="Esterase-like"/>
</dbReference>
<dbReference type="EMBL" id="JAHFVK010000001">
    <property type="protein sequence ID" value="MBT2134206.1"/>
    <property type="molecule type" value="Genomic_DNA"/>
</dbReference>
<dbReference type="InterPro" id="IPR029058">
    <property type="entry name" value="AB_hydrolase_fold"/>
</dbReference>
<sequence length="200" mass="22216">MTYAAASELLTSDMRAWLLQSSVARDLLQAAAEELSGERPLQSNALLRFLTNRLKPFVDENYRTRPGRLDTAIFGASMAGVMAGAILVEAQQVFGRGACMSPNWPIYDNRFIDYEQLLSIWPSYFGRLGAPEGRRLWLDHGTEMGLDAGITPHQVNIADRLVELGWVRGCNLQTRVYQGAGHAFAQTAVQMDEVLAWLLA</sequence>
<gene>
    <name evidence="1" type="ORF">KK137_07680</name>
</gene>
<comment type="caution">
    <text evidence="1">The sequence shown here is derived from an EMBL/GenBank/DDBJ whole genome shotgun (WGS) entry which is preliminary data.</text>
</comment>
<organism evidence="1 2">
    <name type="scientific">Croceibacterium selenioxidans</name>
    <dbReference type="NCBI Taxonomy" id="2838833"/>
    <lineage>
        <taxon>Bacteria</taxon>
        <taxon>Pseudomonadati</taxon>
        <taxon>Pseudomonadota</taxon>
        <taxon>Alphaproteobacteria</taxon>
        <taxon>Sphingomonadales</taxon>
        <taxon>Erythrobacteraceae</taxon>
        <taxon>Croceibacterium</taxon>
    </lineage>
</organism>
<name>A0ABS5W3Z6_9SPHN</name>
<evidence type="ECO:0000313" key="2">
    <source>
        <dbReference type="Proteomes" id="UP000811255"/>
    </source>
</evidence>
<dbReference type="Gene3D" id="3.40.50.1820">
    <property type="entry name" value="alpha/beta hydrolase"/>
    <property type="match status" value="1"/>
</dbReference>
<reference evidence="1 2" key="1">
    <citation type="submission" date="2021-05" db="EMBL/GenBank/DDBJ databases">
        <title>Croceibacterium sp. LX-88 genome sequence.</title>
        <authorList>
            <person name="Luo X."/>
        </authorList>
    </citation>
    <scope>NUCLEOTIDE SEQUENCE [LARGE SCALE GENOMIC DNA]</scope>
    <source>
        <strain evidence="1 2">LX-88</strain>
    </source>
</reference>